<organism evidence="1 2">
    <name type="scientific">Trichogramma kaykai</name>
    <dbReference type="NCBI Taxonomy" id="54128"/>
    <lineage>
        <taxon>Eukaryota</taxon>
        <taxon>Metazoa</taxon>
        <taxon>Ecdysozoa</taxon>
        <taxon>Arthropoda</taxon>
        <taxon>Hexapoda</taxon>
        <taxon>Insecta</taxon>
        <taxon>Pterygota</taxon>
        <taxon>Neoptera</taxon>
        <taxon>Endopterygota</taxon>
        <taxon>Hymenoptera</taxon>
        <taxon>Apocrita</taxon>
        <taxon>Proctotrupomorpha</taxon>
        <taxon>Chalcidoidea</taxon>
        <taxon>Trichogrammatidae</taxon>
        <taxon>Trichogramma</taxon>
    </lineage>
</organism>
<reference evidence="1 2" key="1">
    <citation type="journal article" date="2024" name="bioRxiv">
        <title>A reference genome for Trichogramma kaykai: A tiny desert-dwelling parasitoid wasp with competing sex-ratio distorters.</title>
        <authorList>
            <person name="Culotta J."/>
            <person name="Lindsey A.R."/>
        </authorList>
    </citation>
    <scope>NUCLEOTIDE SEQUENCE [LARGE SCALE GENOMIC DNA]</scope>
    <source>
        <strain evidence="1 2">KSX58</strain>
    </source>
</reference>
<sequence>MPPSVEREQLGKEKGPAAVAAVHVTASPYTLCVLQAREREIGFGAALESLSDCTCVYTCNASAILIYLHAGLHSRESLDAIVLYI</sequence>
<dbReference type="AlphaFoldDB" id="A0ABD2WZ66"/>
<keyword evidence="2" id="KW-1185">Reference proteome</keyword>
<accession>A0ABD2WZ66</accession>
<evidence type="ECO:0000313" key="1">
    <source>
        <dbReference type="EMBL" id="KAL3397766.1"/>
    </source>
</evidence>
<evidence type="ECO:0000313" key="2">
    <source>
        <dbReference type="Proteomes" id="UP001627154"/>
    </source>
</evidence>
<dbReference type="Proteomes" id="UP001627154">
    <property type="component" value="Unassembled WGS sequence"/>
</dbReference>
<proteinExistence type="predicted"/>
<protein>
    <submittedName>
        <fullName evidence="1">Uncharacterized protein</fullName>
    </submittedName>
</protein>
<comment type="caution">
    <text evidence="1">The sequence shown here is derived from an EMBL/GenBank/DDBJ whole genome shotgun (WGS) entry which is preliminary data.</text>
</comment>
<name>A0ABD2WZ66_9HYME</name>
<dbReference type="EMBL" id="JBJJXI010000061">
    <property type="protein sequence ID" value="KAL3397766.1"/>
    <property type="molecule type" value="Genomic_DNA"/>
</dbReference>
<gene>
    <name evidence="1" type="ORF">TKK_008517</name>
</gene>